<dbReference type="AlphaFoldDB" id="A0AAE1NW90"/>
<keyword evidence="3" id="KW-1185">Reference proteome</keyword>
<evidence type="ECO:0000313" key="2">
    <source>
        <dbReference type="EMBL" id="KAK4296546.1"/>
    </source>
</evidence>
<feature type="compositionally biased region" description="Pro residues" evidence="1">
    <location>
        <begin position="30"/>
        <end position="46"/>
    </location>
</feature>
<sequence>MSSYVGKPASTELPLASHPLHPTTAIPSTLPQPFPPTLPQPFPPTPHHSLATFHPTQPPTPSPPPRSSPGPRPP</sequence>
<accession>A0AAE1NW90</accession>
<dbReference type="Proteomes" id="UP001292094">
    <property type="component" value="Unassembled WGS sequence"/>
</dbReference>
<dbReference type="EMBL" id="JAWZYT010003832">
    <property type="protein sequence ID" value="KAK4296546.1"/>
    <property type="molecule type" value="Genomic_DNA"/>
</dbReference>
<evidence type="ECO:0000256" key="1">
    <source>
        <dbReference type="SAM" id="MobiDB-lite"/>
    </source>
</evidence>
<feature type="compositionally biased region" description="Pro residues" evidence="1">
    <location>
        <begin position="56"/>
        <end position="74"/>
    </location>
</feature>
<feature type="region of interest" description="Disordered" evidence="1">
    <location>
        <begin position="1"/>
        <end position="74"/>
    </location>
</feature>
<name>A0AAE1NW90_9EUCA</name>
<organism evidence="2 3">
    <name type="scientific">Petrolisthes manimaculis</name>
    <dbReference type="NCBI Taxonomy" id="1843537"/>
    <lineage>
        <taxon>Eukaryota</taxon>
        <taxon>Metazoa</taxon>
        <taxon>Ecdysozoa</taxon>
        <taxon>Arthropoda</taxon>
        <taxon>Crustacea</taxon>
        <taxon>Multicrustacea</taxon>
        <taxon>Malacostraca</taxon>
        <taxon>Eumalacostraca</taxon>
        <taxon>Eucarida</taxon>
        <taxon>Decapoda</taxon>
        <taxon>Pleocyemata</taxon>
        <taxon>Anomura</taxon>
        <taxon>Galatheoidea</taxon>
        <taxon>Porcellanidae</taxon>
        <taxon>Petrolisthes</taxon>
    </lineage>
</organism>
<proteinExistence type="predicted"/>
<comment type="caution">
    <text evidence="2">The sequence shown here is derived from an EMBL/GenBank/DDBJ whole genome shotgun (WGS) entry which is preliminary data.</text>
</comment>
<evidence type="ECO:0000313" key="3">
    <source>
        <dbReference type="Proteomes" id="UP001292094"/>
    </source>
</evidence>
<protein>
    <submittedName>
        <fullName evidence="2">Uncharacterized protein</fullName>
    </submittedName>
</protein>
<gene>
    <name evidence="2" type="ORF">Pmani_030971</name>
</gene>
<reference evidence="2" key="1">
    <citation type="submission" date="2023-11" db="EMBL/GenBank/DDBJ databases">
        <title>Genome assemblies of two species of porcelain crab, Petrolisthes cinctipes and Petrolisthes manimaculis (Anomura: Porcellanidae).</title>
        <authorList>
            <person name="Angst P."/>
        </authorList>
    </citation>
    <scope>NUCLEOTIDE SEQUENCE</scope>
    <source>
        <strain evidence="2">PB745_02</strain>
        <tissue evidence="2">Gill</tissue>
    </source>
</reference>